<protein>
    <submittedName>
        <fullName evidence="9">Unannotated protein</fullName>
    </submittedName>
</protein>
<evidence type="ECO:0000256" key="8">
    <source>
        <dbReference type="SAM" id="MobiDB-lite"/>
    </source>
</evidence>
<dbReference type="PRINTS" id="PR01506">
    <property type="entry name" value="TATBPROTEIN"/>
</dbReference>
<accession>A0A6J6WC21</accession>
<evidence type="ECO:0000256" key="5">
    <source>
        <dbReference type="ARBA" id="ARBA00022989"/>
    </source>
</evidence>
<name>A0A6J6WC21_9ZZZZ</name>
<reference evidence="9" key="1">
    <citation type="submission" date="2020-05" db="EMBL/GenBank/DDBJ databases">
        <authorList>
            <person name="Chiriac C."/>
            <person name="Salcher M."/>
            <person name="Ghai R."/>
            <person name="Kavagutti S V."/>
        </authorList>
    </citation>
    <scope>NUCLEOTIDE SEQUENCE</scope>
</reference>
<keyword evidence="5" id="KW-1133">Transmembrane helix</keyword>
<feature type="region of interest" description="Disordered" evidence="8">
    <location>
        <begin position="80"/>
        <end position="126"/>
    </location>
</feature>
<evidence type="ECO:0000256" key="1">
    <source>
        <dbReference type="ARBA" id="ARBA00004167"/>
    </source>
</evidence>
<evidence type="ECO:0000256" key="7">
    <source>
        <dbReference type="ARBA" id="ARBA00023136"/>
    </source>
</evidence>
<dbReference type="EMBL" id="CAFAAB010000044">
    <property type="protein sequence ID" value="CAB4780926.1"/>
    <property type="molecule type" value="Genomic_DNA"/>
</dbReference>
<dbReference type="Gene3D" id="1.20.5.3310">
    <property type="match status" value="1"/>
</dbReference>
<gene>
    <name evidence="9" type="ORF">UFOPK2958_00532</name>
</gene>
<evidence type="ECO:0000256" key="6">
    <source>
        <dbReference type="ARBA" id="ARBA00023010"/>
    </source>
</evidence>
<keyword evidence="4" id="KW-0653">Protein transport</keyword>
<evidence type="ECO:0000256" key="3">
    <source>
        <dbReference type="ARBA" id="ARBA00022692"/>
    </source>
</evidence>
<proteinExistence type="predicted"/>
<keyword evidence="6" id="KW-0811">Translocation</keyword>
<evidence type="ECO:0000256" key="4">
    <source>
        <dbReference type="ARBA" id="ARBA00022927"/>
    </source>
</evidence>
<dbReference type="Pfam" id="PF02416">
    <property type="entry name" value="TatA_B_E"/>
    <property type="match status" value="1"/>
</dbReference>
<dbReference type="GO" id="GO:0016020">
    <property type="term" value="C:membrane"/>
    <property type="evidence" value="ECO:0007669"/>
    <property type="project" value="UniProtKB-ARBA"/>
</dbReference>
<evidence type="ECO:0000313" key="9">
    <source>
        <dbReference type="EMBL" id="CAB4780926.1"/>
    </source>
</evidence>
<keyword evidence="3" id="KW-0812">Transmembrane</keyword>
<comment type="subcellular location">
    <subcellularLocation>
        <location evidence="1">Membrane</location>
        <topology evidence="1">Single-pass membrane protein</topology>
    </subcellularLocation>
</comment>
<keyword evidence="2" id="KW-0813">Transport</keyword>
<dbReference type="AlphaFoldDB" id="A0A6J6WC21"/>
<dbReference type="GO" id="GO:0015031">
    <property type="term" value="P:protein transport"/>
    <property type="evidence" value="ECO:0007669"/>
    <property type="project" value="UniProtKB-KW"/>
</dbReference>
<organism evidence="9">
    <name type="scientific">freshwater metagenome</name>
    <dbReference type="NCBI Taxonomy" id="449393"/>
    <lineage>
        <taxon>unclassified sequences</taxon>
        <taxon>metagenomes</taxon>
        <taxon>ecological metagenomes</taxon>
    </lineage>
</organism>
<evidence type="ECO:0000256" key="2">
    <source>
        <dbReference type="ARBA" id="ARBA00022448"/>
    </source>
</evidence>
<feature type="compositionally biased region" description="Pro residues" evidence="8">
    <location>
        <begin position="115"/>
        <end position="126"/>
    </location>
</feature>
<keyword evidence="7" id="KW-0472">Membrane</keyword>
<feature type="compositionally biased region" description="Low complexity" evidence="8">
    <location>
        <begin position="102"/>
        <end position="111"/>
    </location>
</feature>
<dbReference type="InterPro" id="IPR003369">
    <property type="entry name" value="TatA/B/E"/>
</dbReference>
<sequence length="126" mass="13718">MFNLSPFKLMIIVAVILIFLGPDKLPQAARQIGEGWRSLKKFQQRVETEVREAIPSLPSSGDLARVVRSPVNLLNEIASRTQSIDDMGDIEDGPLPGELHSAEPAPEAPSAGEYVPPPPPPDPSWN</sequence>